<evidence type="ECO:0000256" key="1">
    <source>
        <dbReference type="ARBA" id="ARBA00001182"/>
    </source>
</evidence>
<dbReference type="GO" id="GO:0034976">
    <property type="term" value="P:response to endoplasmic reticulum stress"/>
    <property type="evidence" value="ECO:0007669"/>
    <property type="project" value="TreeGrafter"/>
</dbReference>
<dbReference type="GO" id="GO:0003756">
    <property type="term" value="F:protein disulfide isomerase activity"/>
    <property type="evidence" value="ECO:0007669"/>
    <property type="project" value="UniProtKB-EC"/>
</dbReference>
<keyword evidence="14" id="KW-0812">Transmembrane</keyword>
<feature type="disulfide bond" description="Redox-active" evidence="11">
    <location>
        <begin position="649"/>
        <end position="652"/>
    </location>
</feature>
<evidence type="ECO:0000256" key="11">
    <source>
        <dbReference type="PIRSR" id="PIRSR605792-51"/>
    </source>
</evidence>
<keyword evidence="9 13" id="KW-0413">Isomerase</keyword>
<comment type="catalytic activity">
    <reaction evidence="1 13">
        <text>Catalyzes the rearrangement of -S-S- bonds in proteins.</text>
        <dbReference type="EC" id="5.3.4.1"/>
    </reaction>
</comment>
<dbReference type="Proteomes" id="UP000278807">
    <property type="component" value="Unassembled WGS sequence"/>
</dbReference>
<dbReference type="CDD" id="cd02981">
    <property type="entry name" value="PDI_b_family"/>
    <property type="match status" value="1"/>
</dbReference>
<dbReference type="EC" id="5.3.4.1" evidence="4 13"/>
<evidence type="ECO:0000256" key="7">
    <source>
        <dbReference type="ARBA" id="ARBA00022824"/>
    </source>
</evidence>
<feature type="disulfide bond" description="Redox-active" evidence="11">
    <location>
        <begin position="314"/>
        <end position="317"/>
    </location>
</feature>
<proteinExistence type="inferred from homology"/>
<keyword evidence="14" id="KW-0472">Membrane</keyword>
<dbReference type="NCBIfam" id="TIGR01130">
    <property type="entry name" value="ER_PDI_fam"/>
    <property type="match status" value="1"/>
</dbReference>
<dbReference type="InterPro" id="IPR036249">
    <property type="entry name" value="Thioredoxin-like_sf"/>
</dbReference>
<evidence type="ECO:0000259" key="15">
    <source>
        <dbReference type="PROSITE" id="PS51352"/>
    </source>
</evidence>
<dbReference type="AlphaFoldDB" id="A0A0R3TAR7"/>
<feature type="transmembrane region" description="Helical" evidence="14">
    <location>
        <begin position="270"/>
        <end position="291"/>
    </location>
</feature>
<dbReference type="Pfam" id="PF00085">
    <property type="entry name" value="Thioredoxin"/>
    <property type="match status" value="2"/>
</dbReference>
<dbReference type="PROSITE" id="PS51352">
    <property type="entry name" value="THIOREDOXIN_2"/>
    <property type="match status" value="2"/>
</dbReference>
<keyword evidence="5" id="KW-0732">Signal</keyword>
<keyword evidence="14" id="KW-1133">Transmembrane helix</keyword>
<evidence type="ECO:0000256" key="12">
    <source>
        <dbReference type="RuleBase" id="RU004208"/>
    </source>
</evidence>
<name>A0A0R3TAR7_RODNA</name>
<organism evidence="18">
    <name type="scientific">Rodentolepis nana</name>
    <name type="common">Dwarf tapeworm</name>
    <name type="synonym">Hymenolepis nana</name>
    <dbReference type="NCBI Taxonomy" id="102285"/>
    <lineage>
        <taxon>Eukaryota</taxon>
        <taxon>Metazoa</taxon>
        <taxon>Spiralia</taxon>
        <taxon>Lophotrochozoa</taxon>
        <taxon>Platyhelminthes</taxon>
        <taxon>Cestoda</taxon>
        <taxon>Eucestoda</taxon>
        <taxon>Cyclophyllidea</taxon>
        <taxon>Hymenolepididae</taxon>
        <taxon>Rodentolepis</taxon>
    </lineage>
</organism>
<sequence length="744" mass="84487">MQQAIDYLLKVRPQLSSLVARYNISSHEVGTEKDSGPLRDQWMQQRRALMIGLTTMQENFIVLIEYQRKRISKEQSLFQLCNYYLTFLEYVLKCFEHGERLLRAYPDAPKRKVEMGMLMDYAPSNSTAIADTMVKVREKEIAELRLAITSVKLFHNTVKLLRNRLRTGDTMADRVPRLLPIVQAVISQHRAAQKDLNSTSFGSSIYDTPTSSENVATGGSRFKICRFHLSNQKFFAFSIIAVAGIILALVLIVSSVLATMDSERKNVLEMWRVLVLTVFVPLALCGDVISIKKDNREDIFKHPMTMVKYYAPWCGHCKALAPHYESAATELKGVVPLHEVNCDEDRELCDEADVRGFPTLKVYSYGNHIDDYNGPRTKKALVDFMLEKTLPPASEVDADKLKQVLDSNDYTVILQSKESSETDEFQNVARKLIKYAKFFYIKDKLLDSTADSIVKLNRPKIFESKVVERTLTYTGKIEEAALEKWIRDNIIGLVGIRTDKLDSLIGLPQLVIYTQVEFDRNPSNIRYYLNRLYQAAKESDSDLKYALADDKLYGSEMANIGIEMSENTAVAAIRTKDGEHFVMENTKVNVDSLKKFISDYAANKLEKFIKSEPIPLEQTAVVKVVGKTFEDVVLDKSKDVLIGFFAPWCGHCKALKPKYEELAQKLSNEDVVIASIDATANTYPKEFAITGYPSLFWVPKGNKIKPEPYDGPREVDDLLKFVAKSATDELRGYTRDGVAKREEL</sequence>
<dbReference type="GO" id="GO:0005788">
    <property type="term" value="C:endoplasmic reticulum lumen"/>
    <property type="evidence" value="ECO:0007669"/>
    <property type="project" value="UniProtKB-SubCell"/>
</dbReference>
<dbReference type="InterPro" id="IPR005788">
    <property type="entry name" value="PDI_thioredoxin-like_dom"/>
</dbReference>
<accession>A0A0R3TAR7</accession>
<dbReference type="NCBIfam" id="TIGR01126">
    <property type="entry name" value="pdi_dom"/>
    <property type="match status" value="1"/>
</dbReference>
<protein>
    <recommendedName>
        <fullName evidence="4 13">Protein disulfide-isomerase</fullName>
        <ecNumber evidence="4 13">5.3.4.1</ecNumber>
    </recommendedName>
</protein>
<dbReference type="InterPro" id="IPR017937">
    <property type="entry name" value="Thioredoxin_CS"/>
</dbReference>
<evidence type="ECO:0000313" key="17">
    <source>
        <dbReference type="Proteomes" id="UP000278807"/>
    </source>
</evidence>
<feature type="domain" description="Thioredoxin" evidence="15">
    <location>
        <begin position="610"/>
        <end position="727"/>
    </location>
</feature>
<keyword evidence="8 11" id="KW-1015">Disulfide bond</keyword>
<dbReference type="OrthoDB" id="427280at2759"/>
<keyword evidence="17" id="KW-1185">Reference proteome</keyword>
<feature type="domain" description="Thioredoxin" evidence="15">
    <location>
        <begin position="228"/>
        <end position="406"/>
    </location>
</feature>
<reference evidence="18" key="1">
    <citation type="submission" date="2017-02" db="UniProtKB">
        <authorList>
            <consortium name="WormBaseParasite"/>
        </authorList>
    </citation>
    <scope>IDENTIFICATION</scope>
</reference>
<evidence type="ECO:0000256" key="3">
    <source>
        <dbReference type="ARBA" id="ARBA00006347"/>
    </source>
</evidence>
<keyword evidence="10 11" id="KW-0676">Redox-active center</keyword>
<evidence type="ECO:0000256" key="13">
    <source>
        <dbReference type="RuleBase" id="RU361130"/>
    </source>
</evidence>
<evidence type="ECO:0000313" key="16">
    <source>
        <dbReference type="EMBL" id="VDO00014.1"/>
    </source>
</evidence>
<evidence type="ECO:0000256" key="9">
    <source>
        <dbReference type="ARBA" id="ARBA00023235"/>
    </source>
</evidence>
<dbReference type="InterPro" id="IPR005792">
    <property type="entry name" value="Prot_disulphide_isomerase"/>
</dbReference>
<dbReference type="SUPFAM" id="SSF52833">
    <property type="entry name" value="Thioredoxin-like"/>
    <property type="match status" value="4"/>
</dbReference>
<dbReference type="STRING" id="102285.A0A0R3TAR7"/>
<dbReference type="InterPro" id="IPR013766">
    <property type="entry name" value="Thioredoxin_domain"/>
</dbReference>
<comment type="similarity">
    <text evidence="3 12">Belongs to the protein disulfide isomerase family.</text>
</comment>
<dbReference type="WBParaSite" id="HNAJ_0000415601-mRNA-1">
    <property type="protein sequence ID" value="HNAJ_0000415601-mRNA-1"/>
    <property type="gene ID" value="HNAJ_0000415601"/>
</dbReference>
<evidence type="ECO:0000256" key="10">
    <source>
        <dbReference type="ARBA" id="ARBA00023284"/>
    </source>
</evidence>
<dbReference type="EMBL" id="UZAE01002743">
    <property type="protein sequence ID" value="VDO00014.1"/>
    <property type="molecule type" value="Genomic_DNA"/>
</dbReference>
<keyword evidence="6" id="KW-0677">Repeat</keyword>
<dbReference type="GO" id="GO:0006457">
    <property type="term" value="P:protein folding"/>
    <property type="evidence" value="ECO:0007669"/>
    <property type="project" value="TreeGrafter"/>
</dbReference>
<dbReference type="PANTHER" id="PTHR18929">
    <property type="entry name" value="PROTEIN DISULFIDE ISOMERASE"/>
    <property type="match status" value="1"/>
</dbReference>
<dbReference type="Gene3D" id="3.40.30.10">
    <property type="entry name" value="Glutaredoxin"/>
    <property type="match status" value="4"/>
</dbReference>
<evidence type="ECO:0000256" key="2">
    <source>
        <dbReference type="ARBA" id="ARBA00004319"/>
    </source>
</evidence>
<gene>
    <name evidence="16" type="ORF">HNAJ_LOCUS4154</name>
</gene>
<dbReference type="PROSITE" id="PS00194">
    <property type="entry name" value="THIOREDOXIN_1"/>
    <property type="match status" value="2"/>
</dbReference>
<evidence type="ECO:0000256" key="8">
    <source>
        <dbReference type="ARBA" id="ARBA00023157"/>
    </source>
</evidence>
<evidence type="ECO:0000313" key="18">
    <source>
        <dbReference type="WBParaSite" id="HNAJ_0000415601-mRNA-1"/>
    </source>
</evidence>
<evidence type="ECO:0000256" key="6">
    <source>
        <dbReference type="ARBA" id="ARBA00022737"/>
    </source>
</evidence>
<comment type="subcellular location">
    <subcellularLocation>
        <location evidence="2">Endoplasmic reticulum lumen</location>
    </subcellularLocation>
</comment>
<feature type="transmembrane region" description="Helical" evidence="14">
    <location>
        <begin position="234"/>
        <end position="258"/>
    </location>
</feature>
<dbReference type="PRINTS" id="PR00421">
    <property type="entry name" value="THIOREDOXIN"/>
</dbReference>
<evidence type="ECO:0000256" key="5">
    <source>
        <dbReference type="ARBA" id="ARBA00022729"/>
    </source>
</evidence>
<reference evidence="16 17" key="2">
    <citation type="submission" date="2018-11" db="EMBL/GenBank/DDBJ databases">
        <authorList>
            <consortium name="Pathogen Informatics"/>
        </authorList>
    </citation>
    <scope>NUCLEOTIDE SEQUENCE [LARGE SCALE GENOMIC DNA]</scope>
</reference>
<keyword evidence="7" id="KW-0256">Endoplasmic reticulum</keyword>
<dbReference type="PANTHER" id="PTHR18929:SF132">
    <property type="entry name" value="PROTEIN DISULFIDE-ISOMERASE A3"/>
    <property type="match status" value="1"/>
</dbReference>
<evidence type="ECO:0000256" key="4">
    <source>
        <dbReference type="ARBA" id="ARBA00012723"/>
    </source>
</evidence>
<dbReference type="Pfam" id="PF13848">
    <property type="entry name" value="Thioredoxin_6"/>
    <property type="match status" value="1"/>
</dbReference>
<dbReference type="CDD" id="cd02995">
    <property type="entry name" value="PDI_a_PDI_a'_C"/>
    <property type="match status" value="1"/>
</dbReference>
<evidence type="ECO:0000256" key="14">
    <source>
        <dbReference type="SAM" id="Phobius"/>
    </source>
</evidence>